<dbReference type="Proteomes" id="UP001055039">
    <property type="component" value="Unassembled WGS sequence"/>
</dbReference>
<feature type="compositionally biased region" description="Basic and acidic residues" evidence="1">
    <location>
        <begin position="43"/>
        <end position="65"/>
    </location>
</feature>
<feature type="signal peptide" evidence="2">
    <location>
        <begin position="1"/>
        <end position="22"/>
    </location>
</feature>
<organism evidence="3 4">
    <name type="scientific">Methylorubrum aminovorans</name>
    <dbReference type="NCBI Taxonomy" id="269069"/>
    <lineage>
        <taxon>Bacteria</taxon>
        <taxon>Pseudomonadati</taxon>
        <taxon>Pseudomonadota</taxon>
        <taxon>Alphaproteobacteria</taxon>
        <taxon>Hyphomicrobiales</taxon>
        <taxon>Methylobacteriaceae</taxon>
        <taxon>Methylorubrum</taxon>
    </lineage>
</organism>
<dbReference type="EMBL" id="BPRC01000006">
    <property type="protein sequence ID" value="GJE64904.1"/>
    <property type="molecule type" value="Genomic_DNA"/>
</dbReference>
<protein>
    <submittedName>
        <fullName evidence="3">Uncharacterized protein</fullName>
    </submittedName>
</protein>
<dbReference type="RefSeq" id="WP_238224430.1">
    <property type="nucleotide sequence ID" value="NZ_BAAADH010000030.1"/>
</dbReference>
<keyword evidence="2" id="KW-0732">Signal</keyword>
<reference evidence="3" key="2">
    <citation type="submission" date="2021-08" db="EMBL/GenBank/DDBJ databases">
        <authorList>
            <person name="Tani A."/>
            <person name="Ola A."/>
            <person name="Ogura Y."/>
            <person name="Katsura K."/>
            <person name="Hayashi T."/>
        </authorList>
    </citation>
    <scope>NUCLEOTIDE SEQUENCE</scope>
    <source>
        <strain evidence="3">NBRC 15686</strain>
    </source>
</reference>
<feature type="compositionally biased region" description="Basic and acidic residues" evidence="1">
    <location>
        <begin position="73"/>
        <end position="90"/>
    </location>
</feature>
<reference evidence="3" key="1">
    <citation type="journal article" date="2021" name="Front. Microbiol.">
        <title>Comprehensive Comparative Genomics and Phenotyping of Methylobacterium Species.</title>
        <authorList>
            <person name="Alessa O."/>
            <person name="Ogura Y."/>
            <person name="Fujitani Y."/>
            <person name="Takami H."/>
            <person name="Hayashi T."/>
            <person name="Sahin N."/>
            <person name="Tani A."/>
        </authorList>
    </citation>
    <scope>NUCLEOTIDE SEQUENCE</scope>
    <source>
        <strain evidence="3">NBRC 15686</strain>
    </source>
</reference>
<name>A0ABQ4UC48_9HYPH</name>
<gene>
    <name evidence="3" type="ORF">LNAOJCKE_2111</name>
</gene>
<proteinExistence type="predicted"/>
<evidence type="ECO:0000256" key="2">
    <source>
        <dbReference type="SAM" id="SignalP"/>
    </source>
</evidence>
<accession>A0ABQ4UC48</accession>
<evidence type="ECO:0000313" key="4">
    <source>
        <dbReference type="Proteomes" id="UP001055039"/>
    </source>
</evidence>
<keyword evidence="4" id="KW-1185">Reference proteome</keyword>
<sequence length="90" mass="10585">MRRHLAGLMAAAIVIAPAAASAQYYERGYGERRPHDHVEVYRHGDHDDVVVRHHHTRRDEYEPRRFERHHHHHDFDDSGRRPELGAAHGE</sequence>
<evidence type="ECO:0000256" key="1">
    <source>
        <dbReference type="SAM" id="MobiDB-lite"/>
    </source>
</evidence>
<evidence type="ECO:0000313" key="3">
    <source>
        <dbReference type="EMBL" id="GJE64904.1"/>
    </source>
</evidence>
<comment type="caution">
    <text evidence="3">The sequence shown here is derived from an EMBL/GenBank/DDBJ whole genome shotgun (WGS) entry which is preliminary data.</text>
</comment>
<feature type="region of interest" description="Disordered" evidence="1">
    <location>
        <begin position="43"/>
        <end position="90"/>
    </location>
</feature>
<feature type="chain" id="PRO_5045396741" evidence="2">
    <location>
        <begin position="23"/>
        <end position="90"/>
    </location>
</feature>